<protein>
    <submittedName>
        <fullName evidence="1">Uncharacterized protein</fullName>
    </submittedName>
</protein>
<name>A0ABT8XP75_9HYPH</name>
<dbReference type="EMBL" id="WHSC02000019">
    <property type="protein sequence ID" value="MDO6124970.1"/>
    <property type="molecule type" value="Genomic_DNA"/>
</dbReference>
<organism evidence="1 2">
    <name type="scientific">Shinella curvata</name>
    <dbReference type="NCBI Taxonomy" id="1817964"/>
    <lineage>
        <taxon>Bacteria</taxon>
        <taxon>Pseudomonadati</taxon>
        <taxon>Pseudomonadota</taxon>
        <taxon>Alphaproteobacteria</taxon>
        <taxon>Hyphomicrobiales</taxon>
        <taxon>Rhizobiaceae</taxon>
        <taxon>Shinella</taxon>
    </lineage>
</organism>
<evidence type="ECO:0000313" key="1">
    <source>
        <dbReference type="EMBL" id="MDO6124970.1"/>
    </source>
</evidence>
<proteinExistence type="predicted"/>
<dbReference type="RefSeq" id="WP_244764109.1">
    <property type="nucleotide sequence ID" value="NZ_JALJCJ010000012.1"/>
</dbReference>
<comment type="caution">
    <text evidence="1">The sequence shown here is derived from an EMBL/GenBank/DDBJ whole genome shotgun (WGS) entry which is preliminary data.</text>
</comment>
<gene>
    <name evidence="1" type="ORF">GB928_027685</name>
</gene>
<sequence length="129" mass="14364">MTDTDGVRWMLDAFDRKRPADVAAITSAAAALSYRYRIVDRSEIYDGFRLRNASDLLRYAGHNVPLGDRVRLLSVLDENGSLSFSECLQVLRETQPVAALASLILQGIVEVELDDALIGPETMVRRIRA</sequence>
<dbReference type="Proteomes" id="UP001177080">
    <property type="component" value="Unassembled WGS sequence"/>
</dbReference>
<evidence type="ECO:0000313" key="2">
    <source>
        <dbReference type="Proteomes" id="UP001177080"/>
    </source>
</evidence>
<accession>A0ABT8XP75</accession>
<keyword evidence="2" id="KW-1185">Reference proteome</keyword>
<reference evidence="1" key="1">
    <citation type="submission" date="2022-04" db="EMBL/GenBank/DDBJ databases">
        <title>Shinella lacus sp. nov., a novel member of the genus Shinella from water.</title>
        <authorList>
            <person name="Deng Y."/>
        </authorList>
    </citation>
    <scope>NUCLEOTIDE SEQUENCE</scope>
    <source>
        <strain evidence="1">JCM 31239</strain>
    </source>
</reference>